<sequence length="47" mass="5380">GRELAAALLADERAGGRADRQTRDVRRFDPRRMADEYRAVYEELVSA</sequence>
<evidence type="ECO:0000313" key="2">
    <source>
        <dbReference type="Proteomes" id="UP000266634"/>
    </source>
</evidence>
<dbReference type="EMBL" id="QWEA01000478">
    <property type="protein sequence ID" value="RIJ24795.1"/>
    <property type="molecule type" value="Genomic_DNA"/>
</dbReference>
<keyword evidence="1" id="KW-0808">Transferase</keyword>
<accession>A0A399R3L2</accession>
<gene>
    <name evidence="1" type="ORF">DZF93_11375</name>
</gene>
<dbReference type="GO" id="GO:0016740">
    <property type="term" value="F:transferase activity"/>
    <property type="evidence" value="ECO:0007669"/>
    <property type="project" value="UniProtKB-KW"/>
</dbReference>
<feature type="non-terminal residue" evidence="1">
    <location>
        <position position="1"/>
    </location>
</feature>
<reference evidence="1 2" key="1">
    <citation type="submission" date="2018-08" db="EMBL/GenBank/DDBJ databases">
        <title>Genome Sequence of Clavibacter michiganensis Subspecies type strains, and the Atypical Peach-Colored Strains Isolated from Tomato.</title>
        <authorList>
            <person name="Osdaghi E."/>
            <person name="Portier P."/>
            <person name="Briand M."/>
            <person name="Jacques M.-A."/>
        </authorList>
    </citation>
    <scope>NUCLEOTIDE SEQUENCE [LARGE SCALE GENOMIC DNA]</scope>
    <source>
        <strain evidence="1 2">CFBP 6488</strain>
    </source>
</reference>
<organism evidence="1 2">
    <name type="scientific">Clavibacter michiganensis subsp. insidiosus</name>
    <dbReference type="NCBI Taxonomy" id="33014"/>
    <lineage>
        <taxon>Bacteria</taxon>
        <taxon>Bacillati</taxon>
        <taxon>Actinomycetota</taxon>
        <taxon>Actinomycetes</taxon>
        <taxon>Micrococcales</taxon>
        <taxon>Microbacteriaceae</taxon>
        <taxon>Clavibacter</taxon>
    </lineage>
</organism>
<proteinExistence type="predicted"/>
<dbReference type="Proteomes" id="UP000266634">
    <property type="component" value="Unassembled WGS sequence"/>
</dbReference>
<evidence type="ECO:0000313" key="1">
    <source>
        <dbReference type="EMBL" id="RIJ24795.1"/>
    </source>
</evidence>
<dbReference type="AlphaFoldDB" id="A0A399R3L2"/>
<comment type="caution">
    <text evidence="1">The sequence shown here is derived from an EMBL/GenBank/DDBJ whole genome shotgun (WGS) entry which is preliminary data.</text>
</comment>
<name>A0A399R3L2_9MICO</name>
<protein>
    <submittedName>
        <fullName evidence="1">Colanic acid biosynthesis glycosyltransferase WcaC</fullName>
    </submittedName>
</protein>